<organism evidence="2 3">
    <name type="scientific">Galemys pyrenaicus</name>
    <name type="common">Iberian desman</name>
    <name type="synonym">Pyrenean desman</name>
    <dbReference type="NCBI Taxonomy" id="202257"/>
    <lineage>
        <taxon>Eukaryota</taxon>
        <taxon>Metazoa</taxon>
        <taxon>Chordata</taxon>
        <taxon>Craniata</taxon>
        <taxon>Vertebrata</taxon>
        <taxon>Euteleostomi</taxon>
        <taxon>Mammalia</taxon>
        <taxon>Eutheria</taxon>
        <taxon>Laurasiatheria</taxon>
        <taxon>Eulipotyphla</taxon>
        <taxon>Talpidae</taxon>
        <taxon>Galemys</taxon>
    </lineage>
</organism>
<sequence>LSLGQGPRRFFSHRTKRYIKTLKLFSLNSFHPFKKKVAFITGGGNGLGKGITSAGSSRGAQCVMKACQRIDVLKTTAEQELEDLNKFLADEWCKDGIQFDVIQPRPIKTKVIIPFELMEQSLDLMVERKNFRRIQ</sequence>
<reference evidence="2" key="1">
    <citation type="journal article" date="2021" name="Evol. Appl.">
        <title>The genome of the Pyrenean desman and the effects of bottlenecks and inbreeding on the genomic landscape of an endangered species.</title>
        <authorList>
            <person name="Escoda L."/>
            <person name="Castresana J."/>
        </authorList>
    </citation>
    <scope>NUCLEOTIDE SEQUENCE</scope>
    <source>
        <strain evidence="2">IBE-C5619</strain>
    </source>
</reference>
<accession>A0A8J6DK62</accession>
<dbReference type="SUPFAM" id="SSF51735">
    <property type="entry name" value="NAD(P)-binding Rossmann-fold domains"/>
    <property type="match status" value="1"/>
</dbReference>
<keyword evidence="1" id="KW-0560">Oxidoreductase</keyword>
<feature type="non-terminal residue" evidence="2">
    <location>
        <position position="135"/>
    </location>
</feature>
<feature type="non-terminal residue" evidence="2">
    <location>
        <position position="1"/>
    </location>
</feature>
<evidence type="ECO:0000313" key="2">
    <source>
        <dbReference type="EMBL" id="KAG8510695.1"/>
    </source>
</evidence>
<dbReference type="PANTHER" id="PTHR43658:SF14">
    <property type="entry name" value="2,4-DIENOYL-COA REDUCTASE [(3E)-ENOYL-COA-PRODUCING], MITOCHONDRIAL"/>
    <property type="match status" value="1"/>
</dbReference>
<dbReference type="Proteomes" id="UP000700334">
    <property type="component" value="Unassembled WGS sequence"/>
</dbReference>
<dbReference type="GO" id="GO:0005739">
    <property type="term" value="C:mitochondrion"/>
    <property type="evidence" value="ECO:0007669"/>
    <property type="project" value="TreeGrafter"/>
</dbReference>
<protein>
    <submittedName>
        <fullName evidence="2">2,4-dienoyl-CoA reductase, mitochondrial</fullName>
    </submittedName>
</protein>
<dbReference type="EMBL" id="JAGFMF010011865">
    <property type="protein sequence ID" value="KAG8510695.1"/>
    <property type="molecule type" value="Genomic_DNA"/>
</dbReference>
<evidence type="ECO:0000256" key="1">
    <source>
        <dbReference type="ARBA" id="ARBA00023002"/>
    </source>
</evidence>
<comment type="caution">
    <text evidence="2">The sequence shown here is derived from an EMBL/GenBank/DDBJ whole genome shotgun (WGS) entry which is preliminary data.</text>
</comment>
<evidence type="ECO:0000313" key="3">
    <source>
        <dbReference type="Proteomes" id="UP000700334"/>
    </source>
</evidence>
<dbReference type="AlphaFoldDB" id="A0A8J6DK62"/>
<gene>
    <name evidence="2" type="ORF">J0S82_007676</name>
</gene>
<dbReference type="GO" id="GO:0006635">
    <property type="term" value="P:fatty acid beta-oxidation"/>
    <property type="evidence" value="ECO:0007669"/>
    <property type="project" value="TreeGrafter"/>
</dbReference>
<dbReference type="PANTHER" id="PTHR43658">
    <property type="entry name" value="SHORT-CHAIN DEHYDROGENASE/REDUCTASE"/>
    <property type="match status" value="1"/>
</dbReference>
<dbReference type="InterPro" id="IPR036291">
    <property type="entry name" value="NAD(P)-bd_dom_sf"/>
</dbReference>
<name>A0A8J6DK62_GALPY</name>
<keyword evidence="3" id="KW-1185">Reference proteome</keyword>
<proteinExistence type="predicted"/>
<dbReference type="GO" id="GO:0008670">
    <property type="term" value="F:2,4-dienoyl-CoA reductase (NADPH) activity"/>
    <property type="evidence" value="ECO:0007669"/>
    <property type="project" value="TreeGrafter"/>
</dbReference>
<dbReference type="Gene3D" id="3.40.50.720">
    <property type="entry name" value="NAD(P)-binding Rossmann-like Domain"/>
    <property type="match status" value="1"/>
</dbReference>